<dbReference type="EMBL" id="CAJNOK010000357">
    <property type="protein sequence ID" value="CAF0747415.1"/>
    <property type="molecule type" value="Genomic_DNA"/>
</dbReference>
<reference evidence="4" key="1">
    <citation type="submission" date="2021-02" db="EMBL/GenBank/DDBJ databases">
        <authorList>
            <person name="Nowell W R."/>
        </authorList>
    </citation>
    <scope>NUCLEOTIDE SEQUENCE</scope>
</reference>
<protein>
    <submittedName>
        <fullName evidence="4">Uncharacterized protein</fullName>
    </submittedName>
</protein>
<evidence type="ECO:0000256" key="1">
    <source>
        <dbReference type="SAM" id="MobiDB-lite"/>
    </source>
</evidence>
<comment type="caution">
    <text evidence="4">The sequence shown here is derived from an EMBL/GenBank/DDBJ whole genome shotgun (WGS) entry which is preliminary data.</text>
</comment>
<sequence length="257" mass="29871">MHENLEKPIFHEKTPSKPRIPRSRVAQVEEHVKLHIYTNFQNEDVSIDMDNQTNEFLSYLFFNDVKRAKELLYRMKDPIVACLIASSVFNTAAEIIGSNDYKTTYQEQADAVHDACNKIWFGDIETKGAYIHVKLSLTILLFPIAPLFVLCGFIPFRADLKKGKGEQIKGFYRAPVIVFYHTLLFSVGCLTVFDYVLLAGYYPMNIFGEFRGRSRGWKIPRSEIVLHIWLWSIILEEILKIFLKYSFIQEGHKYGET</sequence>
<proteinExistence type="predicted"/>
<dbReference type="AlphaFoldDB" id="A0A8S2GJD2"/>
<feature type="transmembrane region" description="Helical" evidence="2">
    <location>
        <begin position="177"/>
        <end position="204"/>
    </location>
</feature>
<dbReference type="EMBL" id="CAJOBA010000357">
    <property type="protein sequence ID" value="CAF3525692.1"/>
    <property type="molecule type" value="Genomic_DNA"/>
</dbReference>
<keyword evidence="2" id="KW-0472">Membrane</keyword>
<name>A0A8S2GJD2_9BILA</name>
<keyword evidence="2" id="KW-0812">Transmembrane</keyword>
<feature type="transmembrane region" description="Helical" evidence="2">
    <location>
        <begin position="135"/>
        <end position="156"/>
    </location>
</feature>
<evidence type="ECO:0000313" key="3">
    <source>
        <dbReference type="EMBL" id="CAF0747415.1"/>
    </source>
</evidence>
<keyword evidence="2" id="KW-1133">Transmembrane helix</keyword>
<accession>A0A8S2GJD2</accession>
<evidence type="ECO:0000256" key="2">
    <source>
        <dbReference type="SAM" id="Phobius"/>
    </source>
</evidence>
<dbReference type="Proteomes" id="UP000682733">
    <property type="component" value="Unassembled WGS sequence"/>
</dbReference>
<feature type="region of interest" description="Disordered" evidence="1">
    <location>
        <begin position="1"/>
        <end position="22"/>
    </location>
</feature>
<feature type="compositionally biased region" description="Basic and acidic residues" evidence="1">
    <location>
        <begin position="1"/>
        <end position="15"/>
    </location>
</feature>
<gene>
    <name evidence="3" type="ORF">OVA965_LOCUS1809</name>
    <name evidence="4" type="ORF">TMI583_LOCUS1809</name>
</gene>
<evidence type="ECO:0000313" key="4">
    <source>
        <dbReference type="EMBL" id="CAF3525692.1"/>
    </source>
</evidence>
<organism evidence="4 5">
    <name type="scientific">Didymodactylos carnosus</name>
    <dbReference type="NCBI Taxonomy" id="1234261"/>
    <lineage>
        <taxon>Eukaryota</taxon>
        <taxon>Metazoa</taxon>
        <taxon>Spiralia</taxon>
        <taxon>Gnathifera</taxon>
        <taxon>Rotifera</taxon>
        <taxon>Eurotatoria</taxon>
        <taxon>Bdelloidea</taxon>
        <taxon>Philodinida</taxon>
        <taxon>Philodinidae</taxon>
        <taxon>Didymodactylos</taxon>
    </lineage>
</organism>
<dbReference type="Proteomes" id="UP000677228">
    <property type="component" value="Unassembled WGS sequence"/>
</dbReference>
<evidence type="ECO:0000313" key="5">
    <source>
        <dbReference type="Proteomes" id="UP000682733"/>
    </source>
</evidence>